<gene>
    <name evidence="2" type="ORF">EER27_13010</name>
</gene>
<accession>A0A3M8SQ51</accession>
<organism evidence="2 3">
    <name type="scientific">Montanilutibacter psychrotolerans</name>
    <dbReference type="NCBI Taxonomy" id="1327343"/>
    <lineage>
        <taxon>Bacteria</taxon>
        <taxon>Pseudomonadati</taxon>
        <taxon>Pseudomonadota</taxon>
        <taxon>Gammaproteobacteria</taxon>
        <taxon>Lysobacterales</taxon>
        <taxon>Lysobacteraceae</taxon>
        <taxon>Montanilutibacter</taxon>
    </lineage>
</organism>
<evidence type="ECO:0000313" key="3">
    <source>
        <dbReference type="Proteomes" id="UP000267049"/>
    </source>
</evidence>
<feature type="signal peptide" evidence="1">
    <location>
        <begin position="1"/>
        <end position="24"/>
    </location>
</feature>
<name>A0A3M8SQ51_9GAMM</name>
<dbReference type="RefSeq" id="WP_123088558.1">
    <property type="nucleotide sequence ID" value="NZ_RIBS01000006.1"/>
</dbReference>
<feature type="chain" id="PRO_5018312422" description="Spore coat protein U domain-containing protein" evidence="1">
    <location>
        <begin position="25"/>
        <end position="166"/>
    </location>
</feature>
<comment type="caution">
    <text evidence="2">The sequence shown here is derived from an EMBL/GenBank/DDBJ whole genome shotgun (WGS) entry which is preliminary data.</text>
</comment>
<sequence>MNSIRKLQFLAALALACAAFSASAADNKGISTLECRPYSAAHTGLNFTVNGITNTTTASRSVLCPILRDQNVAYTAALNAFVSPWFRTGAAAGTLRCTVYRGSAVSALAATSVASPLIAPNTNSVISINVVSLPPGWVQIQMNLLCTLSPGVTMAHIYLNENGPTQ</sequence>
<proteinExistence type="predicted"/>
<dbReference type="PROSITE" id="PS51257">
    <property type="entry name" value="PROKAR_LIPOPROTEIN"/>
    <property type="match status" value="1"/>
</dbReference>
<dbReference type="AlphaFoldDB" id="A0A3M8SQ51"/>
<evidence type="ECO:0008006" key="4">
    <source>
        <dbReference type="Google" id="ProtNLM"/>
    </source>
</evidence>
<protein>
    <recommendedName>
        <fullName evidence="4">Spore coat protein U domain-containing protein</fullName>
    </recommendedName>
</protein>
<evidence type="ECO:0000313" key="2">
    <source>
        <dbReference type="EMBL" id="RNF82825.1"/>
    </source>
</evidence>
<keyword evidence="3" id="KW-1185">Reference proteome</keyword>
<evidence type="ECO:0000256" key="1">
    <source>
        <dbReference type="SAM" id="SignalP"/>
    </source>
</evidence>
<keyword evidence="1" id="KW-0732">Signal</keyword>
<dbReference type="Proteomes" id="UP000267049">
    <property type="component" value="Unassembled WGS sequence"/>
</dbReference>
<dbReference type="EMBL" id="RIBS01000006">
    <property type="protein sequence ID" value="RNF82825.1"/>
    <property type="molecule type" value="Genomic_DNA"/>
</dbReference>
<reference evidence="2 3" key="1">
    <citation type="submission" date="2018-11" db="EMBL/GenBank/DDBJ databases">
        <title>Lysobacter cryohumiis sp. nov., isolated from soil in the Tianshan Mountains, Xinjiang, China.</title>
        <authorList>
            <person name="Luo Y."/>
            <person name="Sheng H."/>
        </authorList>
    </citation>
    <scope>NUCLEOTIDE SEQUENCE [LARGE SCALE GENOMIC DNA]</scope>
    <source>
        <strain evidence="2 3">ZS60</strain>
    </source>
</reference>